<organism evidence="2 3">
    <name type="scientific">Vespula pensylvanica</name>
    <name type="common">Western yellow jacket</name>
    <name type="synonym">Wasp</name>
    <dbReference type="NCBI Taxonomy" id="30213"/>
    <lineage>
        <taxon>Eukaryota</taxon>
        <taxon>Metazoa</taxon>
        <taxon>Ecdysozoa</taxon>
        <taxon>Arthropoda</taxon>
        <taxon>Hexapoda</taxon>
        <taxon>Insecta</taxon>
        <taxon>Pterygota</taxon>
        <taxon>Neoptera</taxon>
        <taxon>Endopterygota</taxon>
        <taxon>Hymenoptera</taxon>
        <taxon>Apocrita</taxon>
        <taxon>Aculeata</taxon>
        <taxon>Vespoidea</taxon>
        <taxon>Vespidae</taxon>
        <taxon>Vespinae</taxon>
        <taxon>Vespula</taxon>
    </lineage>
</organism>
<accession>A0A834PB92</accession>
<feature type="compositionally biased region" description="Polar residues" evidence="1">
    <location>
        <begin position="1"/>
        <end position="17"/>
    </location>
</feature>
<comment type="caution">
    <text evidence="2">The sequence shown here is derived from an EMBL/GenBank/DDBJ whole genome shotgun (WGS) entry which is preliminary data.</text>
</comment>
<sequence length="218" mass="22831">MSTIAMENSDGEASSATKPLDEDTLPGSTVVVLVNFSKSAVQVDARTWLNVPEQLVVYTASVGSNINSGSKIKTSSYVLPGTASVVLVSPHLLLSGSTVVLLVNFSNSAVQVDARTWLNIPEQLVVYTASVGSNINNGSKIKTSSYVLPGSASVILVSPNYGIASFGMEKELTEEKRVNGDAKLSPYWQIVNIAVPNCAASGSSDLHCTSTHGISHTS</sequence>
<feature type="region of interest" description="Disordered" evidence="1">
    <location>
        <begin position="1"/>
        <end position="22"/>
    </location>
</feature>
<dbReference type="EMBL" id="JACSDY010000002">
    <property type="protein sequence ID" value="KAF7434808.1"/>
    <property type="molecule type" value="Genomic_DNA"/>
</dbReference>
<evidence type="ECO:0000313" key="2">
    <source>
        <dbReference type="EMBL" id="KAF7434808.1"/>
    </source>
</evidence>
<proteinExistence type="predicted"/>
<evidence type="ECO:0000256" key="1">
    <source>
        <dbReference type="SAM" id="MobiDB-lite"/>
    </source>
</evidence>
<name>A0A834PB92_VESPE</name>
<protein>
    <submittedName>
        <fullName evidence="2">Uncharacterized protein</fullName>
    </submittedName>
</protein>
<keyword evidence="3" id="KW-1185">Reference proteome</keyword>
<gene>
    <name evidence="2" type="ORF">H0235_002999</name>
</gene>
<dbReference type="AlphaFoldDB" id="A0A834PB92"/>
<reference evidence="2" key="1">
    <citation type="journal article" date="2020" name="G3 (Bethesda)">
        <title>High-Quality Assemblies for Three Invasive Social Wasps from the &lt;i&gt;Vespula&lt;/i&gt; Genus.</title>
        <authorList>
            <person name="Harrop T.W.R."/>
            <person name="Guhlin J."/>
            <person name="McLaughlin G.M."/>
            <person name="Permina E."/>
            <person name="Stockwell P."/>
            <person name="Gilligan J."/>
            <person name="Le Lec M.F."/>
            <person name="Gruber M.A.M."/>
            <person name="Quinn O."/>
            <person name="Lovegrove M."/>
            <person name="Duncan E.J."/>
            <person name="Remnant E.J."/>
            <person name="Van Eeckhoven J."/>
            <person name="Graham B."/>
            <person name="Knapp R.A."/>
            <person name="Langford K.W."/>
            <person name="Kronenberg Z."/>
            <person name="Press M.O."/>
            <person name="Eacker S.M."/>
            <person name="Wilson-Rankin E.E."/>
            <person name="Purcell J."/>
            <person name="Lester P.J."/>
            <person name="Dearden P.K."/>
        </authorList>
    </citation>
    <scope>NUCLEOTIDE SEQUENCE</scope>
    <source>
        <strain evidence="2">Volc-1</strain>
    </source>
</reference>
<dbReference type="Proteomes" id="UP000600918">
    <property type="component" value="Unassembled WGS sequence"/>
</dbReference>
<evidence type="ECO:0000313" key="3">
    <source>
        <dbReference type="Proteomes" id="UP000600918"/>
    </source>
</evidence>